<dbReference type="EMBL" id="JAXCEH010000036">
    <property type="protein sequence ID" value="MFA1558842.1"/>
    <property type="molecule type" value="Genomic_DNA"/>
</dbReference>
<dbReference type="Proteomes" id="UP001569904">
    <property type="component" value="Unassembled WGS sequence"/>
</dbReference>
<evidence type="ECO:0000313" key="2">
    <source>
        <dbReference type="Proteomes" id="UP001569904"/>
    </source>
</evidence>
<dbReference type="RefSeq" id="WP_371945861.1">
    <property type="nucleotide sequence ID" value="NZ_JAXCEH010000036.1"/>
</dbReference>
<comment type="caution">
    <text evidence="1">The sequence shown here is derived from an EMBL/GenBank/DDBJ whole genome shotgun (WGS) entry which is preliminary data.</text>
</comment>
<protein>
    <submittedName>
        <fullName evidence="1">Uncharacterized protein</fullName>
    </submittedName>
</protein>
<sequence length="78" mass="8694">MDHDQARAVALSEFAGRGESPDEWEIVGPREETVVDLDGTVPCLVFDFMPRPEFDQGGRRFKLSIAVDPNTGEADMLR</sequence>
<accession>A0ABV4R7H4</accession>
<gene>
    <name evidence="1" type="ORF">SM436_34560</name>
</gene>
<organism evidence="1 2">
    <name type="scientific">Actinomadura chokoriensis</name>
    <dbReference type="NCBI Taxonomy" id="454156"/>
    <lineage>
        <taxon>Bacteria</taxon>
        <taxon>Bacillati</taxon>
        <taxon>Actinomycetota</taxon>
        <taxon>Actinomycetes</taxon>
        <taxon>Streptosporangiales</taxon>
        <taxon>Thermomonosporaceae</taxon>
        <taxon>Actinomadura</taxon>
    </lineage>
</organism>
<proteinExistence type="predicted"/>
<evidence type="ECO:0000313" key="1">
    <source>
        <dbReference type="EMBL" id="MFA1558842.1"/>
    </source>
</evidence>
<name>A0ABV4R7H4_9ACTN</name>
<reference evidence="1 2" key="1">
    <citation type="submission" date="2023-11" db="EMBL/GenBank/DDBJ databases">
        <title>Actinomadura monticuli sp. nov., isolated from volcanic ash.</title>
        <authorList>
            <person name="Lee S.D."/>
            <person name="Yang H."/>
            <person name="Kim I.S."/>
        </authorList>
    </citation>
    <scope>NUCLEOTIDE SEQUENCE [LARGE SCALE GENOMIC DNA]</scope>
    <source>
        <strain evidence="1 2">DSM 45346</strain>
    </source>
</reference>
<keyword evidence="2" id="KW-1185">Reference proteome</keyword>